<sequence>MCLFFARYRDDKCGLGILVQECSVAILYARSVVRVEVVGFEENEHNRRRDRRPDRVDELLEARLRES</sequence>
<proteinExistence type="predicted"/>
<reference evidence="1 2" key="1">
    <citation type="submission" date="2018-02" db="EMBL/GenBank/DDBJ databases">
        <authorList>
            <person name="Cohen D.B."/>
            <person name="Kent A.D."/>
        </authorList>
    </citation>
    <scope>NUCLEOTIDE SEQUENCE [LARGE SCALE GENOMIC DNA]</scope>
    <source>
        <strain evidence="1">1</strain>
    </source>
</reference>
<gene>
    <name evidence="1" type="ORF">MPLG2_1374</name>
</gene>
<accession>A0A2N9JFP8</accession>
<evidence type="ECO:0000313" key="2">
    <source>
        <dbReference type="Proteomes" id="UP000238164"/>
    </source>
</evidence>
<dbReference type="EMBL" id="LT985188">
    <property type="protein sequence ID" value="SPD86410.1"/>
    <property type="molecule type" value="Genomic_DNA"/>
</dbReference>
<name>A0A2N9JFP8_9ACTN</name>
<protein>
    <submittedName>
        <fullName evidence="1">Uncharacterized protein</fullName>
    </submittedName>
</protein>
<dbReference type="KEGG" id="mgg:MPLG2_1374"/>
<keyword evidence="2" id="KW-1185">Reference proteome</keyword>
<organism evidence="1 2">
    <name type="scientific">Micropruina glycogenica</name>
    <dbReference type="NCBI Taxonomy" id="75385"/>
    <lineage>
        <taxon>Bacteria</taxon>
        <taxon>Bacillati</taxon>
        <taxon>Actinomycetota</taxon>
        <taxon>Actinomycetes</taxon>
        <taxon>Propionibacteriales</taxon>
        <taxon>Nocardioidaceae</taxon>
        <taxon>Micropruina</taxon>
    </lineage>
</organism>
<evidence type="ECO:0000313" key="1">
    <source>
        <dbReference type="EMBL" id="SPD86410.1"/>
    </source>
</evidence>
<dbReference type="AlphaFoldDB" id="A0A2N9JFP8"/>
<dbReference type="Proteomes" id="UP000238164">
    <property type="component" value="Chromosome 1"/>
</dbReference>